<dbReference type="RefSeq" id="WP_036160334.1">
    <property type="nucleotide sequence ID" value="NZ_JAMB01000004.1"/>
</dbReference>
<dbReference type="EMBL" id="JAMB01000004">
    <property type="protein sequence ID" value="ETX11403.1"/>
    <property type="molecule type" value="Genomic_DNA"/>
</dbReference>
<evidence type="ECO:0000313" key="2">
    <source>
        <dbReference type="Proteomes" id="UP000054058"/>
    </source>
</evidence>
<evidence type="ECO:0000313" key="1">
    <source>
        <dbReference type="EMBL" id="ETX11403.1"/>
    </source>
</evidence>
<gene>
    <name evidence="1" type="ORF">MUS1_10980</name>
</gene>
<dbReference type="PATRIC" id="fig|1122207.3.peg.1326"/>
<dbReference type="OrthoDB" id="6105682at2"/>
<protein>
    <submittedName>
        <fullName evidence="1">Uncharacterized protein</fullName>
    </submittedName>
</protein>
<name>X7E8F2_9GAMM</name>
<proteinExistence type="predicted"/>
<reference evidence="1 2" key="1">
    <citation type="submission" date="2014-01" db="EMBL/GenBank/DDBJ databases">
        <title>Marinomonas ushuaiensis DSM 15871 Genome Sequencing.</title>
        <authorList>
            <person name="Lai Q."/>
            <person name="Shao Z.S."/>
        </authorList>
    </citation>
    <scope>NUCLEOTIDE SEQUENCE [LARGE SCALE GENOMIC DNA]</scope>
    <source>
        <strain evidence="1 2">DSM 15871</strain>
    </source>
</reference>
<comment type="caution">
    <text evidence="1">The sequence shown here is derived from an EMBL/GenBank/DDBJ whole genome shotgun (WGS) entry which is preliminary data.</text>
</comment>
<keyword evidence="2" id="KW-1185">Reference proteome</keyword>
<dbReference type="AlphaFoldDB" id="X7E8F2"/>
<accession>X7E8F2</accession>
<organism evidence="1 2">
    <name type="scientific">Marinomonas ushuaiensis DSM 15871</name>
    <dbReference type="NCBI Taxonomy" id="1122207"/>
    <lineage>
        <taxon>Bacteria</taxon>
        <taxon>Pseudomonadati</taxon>
        <taxon>Pseudomonadota</taxon>
        <taxon>Gammaproteobacteria</taxon>
        <taxon>Oceanospirillales</taxon>
        <taxon>Oceanospirillaceae</taxon>
        <taxon>Marinomonas</taxon>
    </lineage>
</organism>
<sequence length="172" mass="19291">MVDDQGSNKKGSNQNGLHKKSTAISRYFHSDLPILCDMLSMCFDGFFANSSLCGRVSNTLDRHVFKKVSSLYRRLAERLLYGVGRLPEDTGTMNPEPGYIATAYLSALNAADKYLPNRVMSVNGQVVKRISRLVQKLKNRLFANMIVDYLACIQMVLDNVKHQRISAKLTKG</sequence>
<dbReference type="Proteomes" id="UP000054058">
    <property type="component" value="Unassembled WGS sequence"/>
</dbReference>